<dbReference type="OrthoDB" id="4967010at2"/>
<feature type="compositionally biased region" description="Low complexity" evidence="1">
    <location>
        <begin position="178"/>
        <end position="188"/>
    </location>
</feature>
<evidence type="ECO:0000256" key="2">
    <source>
        <dbReference type="SAM" id="Phobius"/>
    </source>
</evidence>
<keyword evidence="2" id="KW-1133">Transmembrane helix</keyword>
<gene>
    <name evidence="3" type="ORF">FQ377_09505</name>
</gene>
<dbReference type="EMBL" id="VSLD01000004">
    <property type="protein sequence ID" value="TYC98554.1"/>
    <property type="molecule type" value="Genomic_DNA"/>
</dbReference>
<evidence type="ECO:0000313" key="3">
    <source>
        <dbReference type="EMBL" id="TYC98554.1"/>
    </source>
</evidence>
<dbReference type="Proteomes" id="UP000323410">
    <property type="component" value="Unassembled WGS sequence"/>
</dbReference>
<evidence type="ECO:0008006" key="5">
    <source>
        <dbReference type="Google" id="ProtNLM"/>
    </source>
</evidence>
<keyword evidence="4" id="KW-1185">Reference proteome</keyword>
<evidence type="ECO:0000256" key="1">
    <source>
        <dbReference type="SAM" id="MobiDB-lite"/>
    </source>
</evidence>
<name>A0A5D0XPL8_9MICC</name>
<proteinExistence type="predicted"/>
<organism evidence="3 4">
    <name type="scientific">Arthrobacter echini</name>
    <dbReference type="NCBI Taxonomy" id="1529066"/>
    <lineage>
        <taxon>Bacteria</taxon>
        <taxon>Bacillati</taxon>
        <taxon>Actinomycetota</taxon>
        <taxon>Actinomycetes</taxon>
        <taxon>Micrococcales</taxon>
        <taxon>Micrococcaceae</taxon>
        <taxon>Arthrobacter</taxon>
    </lineage>
</organism>
<protein>
    <recommendedName>
        <fullName evidence="5">Cell division protein FtsL</fullName>
    </recommendedName>
</protein>
<sequence length="202" mass="20848">MSQAVTIDKRHGAAAFVGSGALAVAPGRLGTPREGVGIDALQQPRTPLSVVPARRRSRRLPLAVFLLAVLAAALATVLMLNISVSGTQYDLVQLRSKQVALNQQNEALVLEIETRQAPQSLAAQAAKLGMVSSPSFGTIELDSKKITGDPVPAVEGPKAEVLIAPPNLTGEPQPVPTEPSAEDAAPAEAGEETLPAETGTGQ</sequence>
<reference evidence="3 4" key="1">
    <citation type="submission" date="2019-08" db="EMBL/GenBank/DDBJ databases">
        <title>Genone of Arthrobacter echini P9.</title>
        <authorList>
            <person name="Bowman J.P."/>
        </authorList>
    </citation>
    <scope>NUCLEOTIDE SEQUENCE [LARGE SCALE GENOMIC DNA]</scope>
    <source>
        <strain evidence="3 4">P9</strain>
    </source>
</reference>
<feature type="region of interest" description="Disordered" evidence="1">
    <location>
        <begin position="164"/>
        <end position="202"/>
    </location>
</feature>
<evidence type="ECO:0000313" key="4">
    <source>
        <dbReference type="Proteomes" id="UP000323410"/>
    </source>
</evidence>
<keyword evidence="2" id="KW-0472">Membrane</keyword>
<feature type="transmembrane region" description="Helical" evidence="2">
    <location>
        <begin position="62"/>
        <end position="84"/>
    </location>
</feature>
<dbReference type="AlphaFoldDB" id="A0A5D0XPL8"/>
<keyword evidence="2" id="KW-0812">Transmembrane</keyword>
<accession>A0A5D0XPL8</accession>
<comment type="caution">
    <text evidence="3">The sequence shown here is derived from an EMBL/GenBank/DDBJ whole genome shotgun (WGS) entry which is preliminary data.</text>
</comment>
<dbReference type="RefSeq" id="WP_148601030.1">
    <property type="nucleotide sequence ID" value="NZ_VSLD01000004.1"/>
</dbReference>